<dbReference type="Gene3D" id="1.20.140.10">
    <property type="entry name" value="Butyryl-CoA Dehydrogenase, subunit A, domain 3"/>
    <property type="match status" value="1"/>
</dbReference>
<dbReference type="GO" id="GO:0003995">
    <property type="term" value="F:acyl-CoA dehydrogenase activity"/>
    <property type="evidence" value="ECO:0007669"/>
    <property type="project" value="InterPro"/>
</dbReference>
<feature type="domain" description="Acyl-CoA oxidase/dehydrogenase middle" evidence="5">
    <location>
        <begin position="129"/>
        <end position="224"/>
    </location>
</feature>
<dbReference type="GO" id="GO:0005886">
    <property type="term" value="C:plasma membrane"/>
    <property type="evidence" value="ECO:0007669"/>
    <property type="project" value="TreeGrafter"/>
</dbReference>
<dbReference type="Pfam" id="PF02770">
    <property type="entry name" value="Acyl-CoA_dh_M"/>
    <property type="match status" value="1"/>
</dbReference>
<evidence type="ECO:0000259" key="5">
    <source>
        <dbReference type="Pfam" id="PF02770"/>
    </source>
</evidence>
<dbReference type="FunFam" id="2.40.110.10:FF:000011">
    <property type="entry name" value="Acyl-CoA dehydrogenase FadE34"/>
    <property type="match status" value="1"/>
</dbReference>
<dbReference type="Gene3D" id="1.10.540.10">
    <property type="entry name" value="Acyl-CoA dehydrogenase/oxidase, N-terminal domain"/>
    <property type="match status" value="1"/>
</dbReference>
<dbReference type="OrthoDB" id="9780544at2"/>
<evidence type="ECO:0000256" key="2">
    <source>
        <dbReference type="ARBA" id="ARBA00022630"/>
    </source>
</evidence>
<evidence type="ECO:0000313" key="8">
    <source>
        <dbReference type="Proteomes" id="UP000256310"/>
    </source>
</evidence>
<accession>A0A3D9FET4</accession>
<dbReference type="InterPro" id="IPR046373">
    <property type="entry name" value="Acyl-CoA_Oxase/DH_mid-dom_sf"/>
</dbReference>
<dbReference type="PANTHER" id="PTHR43292">
    <property type="entry name" value="ACYL-COA DEHYDROGENASE"/>
    <property type="match status" value="1"/>
</dbReference>
<keyword evidence="3" id="KW-0274">FAD</keyword>
<comment type="cofactor">
    <cofactor evidence="1">
        <name>FAD</name>
        <dbReference type="ChEBI" id="CHEBI:57692"/>
    </cofactor>
</comment>
<dbReference type="Pfam" id="PF02771">
    <property type="entry name" value="Acyl-CoA_dh_N"/>
    <property type="match status" value="1"/>
</dbReference>
<dbReference type="InterPro" id="IPR037069">
    <property type="entry name" value="AcylCoA_DH/ox_N_sf"/>
</dbReference>
<dbReference type="InterPro" id="IPR009100">
    <property type="entry name" value="AcylCoA_DH/oxidase_NM_dom_sf"/>
</dbReference>
<dbReference type="GO" id="GO:0050660">
    <property type="term" value="F:flavin adenine dinucleotide binding"/>
    <property type="evidence" value="ECO:0007669"/>
    <property type="project" value="InterPro"/>
</dbReference>
<dbReference type="SUPFAM" id="SSF56645">
    <property type="entry name" value="Acyl-CoA dehydrogenase NM domain-like"/>
    <property type="match status" value="1"/>
</dbReference>
<gene>
    <name evidence="7" type="ORF">DFR46_1352</name>
</gene>
<dbReference type="InterPro" id="IPR006089">
    <property type="entry name" value="Acyl-CoA_DH_CS"/>
</dbReference>
<dbReference type="RefSeq" id="WP_116235747.1">
    <property type="nucleotide sequence ID" value="NZ_QRDP01000004.1"/>
</dbReference>
<organism evidence="7 8">
    <name type="scientific">Parasphingopyxis lamellibrachiae</name>
    <dbReference type="NCBI Taxonomy" id="680125"/>
    <lineage>
        <taxon>Bacteria</taxon>
        <taxon>Pseudomonadati</taxon>
        <taxon>Pseudomonadota</taxon>
        <taxon>Alphaproteobacteria</taxon>
        <taxon>Sphingomonadales</taxon>
        <taxon>Sphingomonadaceae</taxon>
        <taxon>Parasphingopyxis</taxon>
    </lineage>
</organism>
<dbReference type="EMBL" id="QRDP01000004">
    <property type="protein sequence ID" value="RED16330.1"/>
    <property type="molecule type" value="Genomic_DNA"/>
</dbReference>
<protein>
    <submittedName>
        <fullName evidence="7">Alkylation response protein AidB-like acyl-CoA dehydrogenase</fullName>
    </submittedName>
</protein>
<keyword evidence="8" id="KW-1185">Reference proteome</keyword>
<evidence type="ECO:0000256" key="1">
    <source>
        <dbReference type="ARBA" id="ARBA00001974"/>
    </source>
</evidence>
<keyword evidence="2" id="KW-0285">Flavoprotein</keyword>
<sequence>MMIPDFPPIRVLPEGAPERENIRAFLDEQLDPFSPAERARSWSACDARFSEELGKQGLIGLTWPEKFGGKAASHLVRYRIVEELLAAGAPVAAHWFADRQSGTMLLRYASERQKARLLPRMAAGELYFCIGMSEPDSGSDLAALRTEARRDGEDWRVTGSKIWTSHAQHAHYMIALVRTGSDESDRRTGLSQLIIDLSSPGVTIRPIEDQTGDAHFCEIFLDDVLVPADMLLGEPGNGWAQVNAELALERSGPERFLSSHVLIEEALKALSENPSETLTALVGHWTAELWTLRQMSLAVAGTLERGGDPMVEASIVKDLGAQFEQSVPRDLQAAWDQADIADESGELDETLTYLVGASPSFSLRGGTREILRGIIARGLGLR</sequence>
<keyword evidence="4" id="KW-0560">Oxidoreductase</keyword>
<evidence type="ECO:0000259" key="6">
    <source>
        <dbReference type="Pfam" id="PF02771"/>
    </source>
</evidence>
<evidence type="ECO:0000256" key="3">
    <source>
        <dbReference type="ARBA" id="ARBA00022827"/>
    </source>
</evidence>
<evidence type="ECO:0000313" key="7">
    <source>
        <dbReference type="EMBL" id="RED16330.1"/>
    </source>
</evidence>
<name>A0A3D9FET4_9SPHN</name>
<evidence type="ECO:0000256" key="4">
    <source>
        <dbReference type="ARBA" id="ARBA00023002"/>
    </source>
</evidence>
<proteinExistence type="predicted"/>
<feature type="domain" description="Acyl-CoA dehydrogenase/oxidase N-terminal" evidence="6">
    <location>
        <begin position="19"/>
        <end position="125"/>
    </location>
</feature>
<reference evidence="7 8" key="1">
    <citation type="submission" date="2018-07" db="EMBL/GenBank/DDBJ databases">
        <title>Genomic Encyclopedia of Type Strains, Phase IV (KMG-IV): sequencing the most valuable type-strain genomes for metagenomic binning, comparative biology and taxonomic classification.</title>
        <authorList>
            <person name="Goeker M."/>
        </authorList>
    </citation>
    <scope>NUCLEOTIDE SEQUENCE [LARGE SCALE GENOMIC DNA]</scope>
    <source>
        <strain evidence="7 8">DSM 26725</strain>
    </source>
</reference>
<dbReference type="InterPro" id="IPR052161">
    <property type="entry name" value="Mycobact_Acyl-CoA_DH"/>
</dbReference>
<dbReference type="PANTHER" id="PTHR43292:SF4">
    <property type="entry name" value="ACYL-COA DEHYDROGENASE FADE34"/>
    <property type="match status" value="1"/>
</dbReference>
<dbReference type="Proteomes" id="UP000256310">
    <property type="component" value="Unassembled WGS sequence"/>
</dbReference>
<dbReference type="PROSITE" id="PS00072">
    <property type="entry name" value="ACYL_COA_DH_1"/>
    <property type="match status" value="1"/>
</dbReference>
<dbReference type="InterPro" id="IPR013786">
    <property type="entry name" value="AcylCoA_DH/ox_N"/>
</dbReference>
<comment type="caution">
    <text evidence="7">The sequence shown here is derived from an EMBL/GenBank/DDBJ whole genome shotgun (WGS) entry which is preliminary data.</text>
</comment>
<dbReference type="Gene3D" id="2.40.110.10">
    <property type="entry name" value="Butyryl-CoA Dehydrogenase, subunit A, domain 2"/>
    <property type="match status" value="1"/>
</dbReference>
<dbReference type="InterPro" id="IPR006091">
    <property type="entry name" value="Acyl-CoA_Oxase/DH_mid-dom"/>
</dbReference>
<dbReference type="AlphaFoldDB" id="A0A3D9FET4"/>